<organism evidence="2 3">
    <name type="scientific">Mycena chlorophos</name>
    <name type="common">Agaric fungus</name>
    <name type="synonym">Agaricus chlorophos</name>
    <dbReference type="NCBI Taxonomy" id="658473"/>
    <lineage>
        <taxon>Eukaryota</taxon>
        <taxon>Fungi</taxon>
        <taxon>Dikarya</taxon>
        <taxon>Basidiomycota</taxon>
        <taxon>Agaricomycotina</taxon>
        <taxon>Agaricomycetes</taxon>
        <taxon>Agaricomycetidae</taxon>
        <taxon>Agaricales</taxon>
        <taxon>Marasmiineae</taxon>
        <taxon>Mycenaceae</taxon>
        <taxon>Mycena</taxon>
    </lineage>
</organism>
<evidence type="ECO:0000313" key="3">
    <source>
        <dbReference type="Proteomes" id="UP000815677"/>
    </source>
</evidence>
<keyword evidence="3" id="KW-1185">Reference proteome</keyword>
<evidence type="ECO:0000313" key="2">
    <source>
        <dbReference type="EMBL" id="GAT61129.1"/>
    </source>
</evidence>
<reference evidence="2" key="1">
    <citation type="submission" date="2014-09" db="EMBL/GenBank/DDBJ databases">
        <title>Genome sequence of the luminous mushroom Mycena chlorophos for searching fungal bioluminescence genes.</title>
        <authorList>
            <person name="Tanaka Y."/>
            <person name="Kasuga D."/>
            <person name="Oba Y."/>
            <person name="Hase S."/>
            <person name="Sato K."/>
            <person name="Oba Y."/>
            <person name="Sakakibara Y."/>
        </authorList>
    </citation>
    <scope>NUCLEOTIDE SEQUENCE</scope>
</reference>
<dbReference type="Pfam" id="PF12937">
    <property type="entry name" value="F-box-like"/>
    <property type="match status" value="1"/>
</dbReference>
<dbReference type="SUPFAM" id="SSF81383">
    <property type="entry name" value="F-box domain"/>
    <property type="match status" value="1"/>
</dbReference>
<name>A0ABQ0MCT9_MYCCL</name>
<accession>A0ABQ0MCT9</accession>
<dbReference type="SUPFAM" id="SSF52058">
    <property type="entry name" value="L domain-like"/>
    <property type="match status" value="1"/>
</dbReference>
<dbReference type="Proteomes" id="UP000815677">
    <property type="component" value="Unassembled WGS sequence"/>
</dbReference>
<proteinExistence type="predicted"/>
<dbReference type="Gene3D" id="1.20.1280.50">
    <property type="match status" value="1"/>
</dbReference>
<dbReference type="EMBL" id="DF849983">
    <property type="protein sequence ID" value="GAT61129.1"/>
    <property type="molecule type" value="Genomic_DNA"/>
</dbReference>
<protein>
    <recommendedName>
        <fullName evidence="1">F-box domain-containing protein</fullName>
    </recommendedName>
</protein>
<dbReference type="InterPro" id="IPR001810">
    <property type="entry name" value="F-box_dom"/>
</dbReference>
<evidence type="ECO:0000259" key="1">
    <source>
        <dbReference type="Pfam" id="PF12937"/>
    </source>
</evidence>
<sequence>MDNAESRCNISSLPFEIIAKVFEVFVLDNSRQLLHPSRQLLLASVCTRWRDICFSLSYLWTRLKIYPCPKLMASGDTETLAEMVGVWLARAKNHPIDLRIDVNLYMPHVPSIQSGDLIVSGILRRFSTQFRHWDGPARALHYAQLSSTSLPLLESVCISWNLLRSLDDRDFNSMVDLCVLGASKKLTRMHLVGPLTTTVDSPPLALNVTELILEGLSLGSVITILQRTPHLEMLSLFGEHMPSPCDYVTLPTLHTLRLRTSWGDTPALGHLKVPGLETLEILGAVNAWRGVSSLMERSSSTLRRLRLTAIPAHEISCYLSFIPAMQSVSELEVVLCWNDEAFFTKVLHRLKAGALPGLHTLRIKACPILRSGFVEVLLGDIREIAAMTGLRFLGLELAKRHDWEWWRDACMISFRDLVKEIEGLEVVIHGVSVSKE</sequence>
<dbReference type="InterPro" id="IPR036047">
    <property type="entry name" value="F-box-like_dom_sf"/>
</dbReference>
<dbReference type="InterPro" id="IPR032675">
    <property type="entry name" value="LRR_dom_sf"/>
</dbReference>
<feature type="domain" description="F-box" evidence="1">
    <location>
        <begin position="10"/>
        <end position="64"/>
    </location>
</feature>
<dbReference type="Gene3D" id="3.80.10.10">
    <property type="entry name" value="Ribonuclease Inhibitor"/>
    <property type="match status" value="1"/>
</dbReference>
<gene>
    <name evidence="2" type="ORF">MCHLO_17181</name>
</gene>